<evidence type="ECO:0008006" key="4">
    <source>
        <dbReference type="Google" id="ProtNLM"/>
    </source>
</evidence>
<dbReference type="EMBL" id="CAJJDO010000111">
    <property type="protein sequence ID" value="CAD8196155.1"/>
    <property type="molecule type" value="Genomic_DNA"/>
</dbReference>
<organism evidence="2 3">
    <name type="scientific">Paramecium pentaurelia</name>
    <dbReference type="NCBI Taxonomy" id="43138"/>
    <lineage>
        <taxon>Eukaryota</taxon>
        <taxon>Sar</taxon>
        <taxon>Alveolata</taxon>
        <taxon>Ciliophora</taxon>
        <taxon>Intramacronucleata</taxon>
        <taxon>Oligohymenophorea</taxon>
        <taxon>Peniculida</taxon>
        <taxon>Parameciidae</taxon>
        <taxon>Paramecium</taxon>
    </lineage>
</organism>
<dbReference type="PROSITE" id="PS50082">
    <property type="entry name" value="WD_REPEATS_2"/>
    <property type="match status" value="2"/>
</dbReference>
<gene>
    <name evidence="2" type="ORF">PPENT_87.1.T1110158</name>
</gene>
<dbReference type="InterPro" id="IPR001680">
    <property type="entry name" value="WD40_rpt"/>
</dbReference>
<dbReference type="OrthoDB" id="406844at2759"/>
<feature type="repeat" description="WD" evidence="1">
    <location>
        <begin position="466"/>
        <end position="507"/>
    </location>
</feature>
<dbReference type="Pfam" id="PF00400">
    <property type="entry name" value="WD40"/>
    <property type="match status" value="2"/>
</dbReference>
<proteinExistence type="predicted"/>
<name>A0A8S1X5Q0_9CILI</name>
<keyword evidence="1" id="KW-0853">WD repeat</keyword>
<evidence type="ECO:0000313" key="3">
    <source>
        <dbReference type="Proteomes" id="UP000689195"/>
    </source>
</evidence>
<dbReference type="GO" id="GO:0097361">
    <property type="term" value="C:cytosolic [4Fe-4S] assembly targeting complex"/>
    <property type="evidence" value="ECO:0007669"/>
    <property type="project" value="TreeGrafter"/>
</dbReference>
<dbReference type="PANTHER" id="PTHR19920">
    <property type="entry name" value="WD40 PROTEIN CIAO1"/>
    <property type="match status" value="1"/>
</dbReference>
<comment type="caution">
    <text evidence="2">The sequence shown here is derived from an EMBL/GenBank/DDBJ whole genome shotgun (WGS) entry which is preliminary data.</text>
</comment>
<keyword evidence="3" id="KW-1185">Reference proteome</keyword>
<accession>A0A8S1X5Q0</accession>
<protein>
    <recommendedName>
        <fullName evidence="4">WD domain, G-beta repeat protein</fullName>
    </recommendedName>
</protein>
<dbReference type="PANTHER" id="PTHR19920:SF0">
    <property type="entry name" value="CYTOSOLIC IRON-SULFUR PROTEIN ASSEMBLY PROTEIN CIAO1-RELATED"/>
    <property type="match status" value="1"/>
</dbReference>
<dbReference type="GO" id="GO:0016226">
    <property type="term" value="P:iron-sulfur cluster assembly"/>
    <property type="evidence" value="ECO:0007669"/>
    <property type="project" value="TreeGrafter"/>
</dbReference>
<evidence type="ECO:0000256" key="1">
    <source>
        <dbReference type="PROSITE-ProRule" id="PRU00221"/>
    </source>
</evidence>
<evidence type="ECO:0000313" key="2">
    <source>
        <dbReference type="EMBL" id="CAD8196155.1"/>
    </source>
</evidence>
<dbReference type="SMART" id="SM00320">
    <property type="entry name" value="WD40"/>
    <property type="match status" value="3"/>
</dbReference>
<feature type="repeat" description="WD" evidence="1">
    <location>
        <begin position="511"/>
        <end position="543"/>
    </location>
</feature>
<dbReference type="AlphaFoldDB" id="A0A8S1X5Q0"/>
<dbReference type="PROSITE" id="PS50294">
    <property type="entry name" value="WD_REPEATS_REGION"/>
    <property type="match status" value="2"/>
</dbReference>
<dbReference type="Proteomes" id="UP000689195">
    <property type="component" value="Unassembled WGS sequence"/>
</dbReference>
<reference evidence="2" key="1">
    <citation type="submission" date="2021-01" db="EMBL/GenBank/DDBJ databases">
        <authorList>
            <consortium name="Genoscope - CEA"/>
            <person name="William W."/>
        </authorList>
    </citation>
    <scope>NUCLEOTIDE SEQUENCE</scope>
</reference>
<sequence>MSFCPEHQQKVVFYGSAFSELKNRKLCQKCIVNMNKNLMLIEDLEKQFSLVKLQFMREIQTKRNKNLEVLHSIKNYLQKQRNQISDVMNIAITYIDTQVELIKKVKEESQETLQISNNEDFQTFSKLICQETSIYKNIQVSLLQYIKKVNYTQLQNESEKILNQINIDEQKFQENAFKDLYMKYNFNNESDINNQWICEEHKDKIYYVDLNQSNVVPSRVACMKCVPQYFTQYTTLDTLKKLWENQSLEIQSSINKNDKFINKQIGKAIESLLLVKDQICQLIDGCLEKINLIKQNQNWIFKENRFLLKKDWQYLDKEDIISIANILSNQKPEKTLIKEIESQCMQQLLFIQVDVESSYEKIQSIIRDQKSIFREYFHTDVNQQILQPSEQFIKSVQIEDSKEKEQITIGYQKLLNFELLQENSYKEEQIYSLAFNEEVTTMIAGKSKLITVFKFENGKLKSIQGLNQHKDKVTCLHFMKKSSTFVSGAGDNVIIIWELNNEQTWKLQQQLDGHSGAICCLVLSKNENLMITGAADKKIMIWKKLNQWTHFQTLFHHENEINSLSLNQAENQLISCAIQENKIIISTKHSKDLLWLEARYIQTTQWGLSLSFINDSLFTFQPYNQKVLELYQRKEGSEEFLKSSQIEIKKNSESMTVSSQIYIKSKSVFVHQNGSQILIFRITEDFQFMIKSFIEFQSDRIVGCITPDCKYLVTWDDQSEQLQIRKLLKQI</sequence>